<dbReference type="GO" id="GO:0004497">
    <property type="term" value="F:monooxygenase activity"/>
    <property type="evidence" value="ECO:0007669"/>
    <property type="project" value="UniProtKB-KW"/>
</dbReference>
<keyword evidence="11" id="KW-0503">Monooxygenase</keyword>
<evidence type="ECO:0000256" key="8">
    <source>
        <dbReference type="ARBA" id="ARBA00022848"/>
    </source>
</evidence>
<evidence type="ECO:0000256" key="6">
    <source>
        <dbReference type="ARBA" id="ARBA00022723"/>
    </source>
</evidence>
<keyword evidence="5" id="KW-0349">Heme</keyword>
<evidence type="ECO:0000256" key="4">
    <source>
        <dbReference type="ARBA" id="ARBA00010617"/>
    </source>
</evidence>
<evidence type="ECO:0000256" key="2">
    <source>
        <dbReference type="ARBA" id="ARBA00004524"/>
    </source>
</evidence>
<proteinExistence type="inferred from homology"/>
<organism evidence="14">
    <name type="scientific">Diabrotica virgifera virgifera</name>
    <name type="common">western corn rootworm</name>
    <dbReference type="NCBI Taxonomy" id="50390"/>
    <lineage>
        <taxon>Eukaryota</taxon>
        <taxon>Metazoa</taxon>
        <taxon>Ecdysozoa</taxon>
        <taxon>Arthropoda</taxon>
        <taxon>Hexapoda</taxon>
        <taxon>Insecta</taxon>
        <taxon>Pterygota</taxon>
        <taxon>Neoptera</taxon>
        <taxon>Endopterygota</taxon>
        <taxon>Coleoptera</taxon>
        <taxon>Polyphaga</taxon>
        <taxon>Cucujiformia</taxon>
        <taxon>Chrysomeloidea</taxon>
        <taxon>Chrysomelidae</taxon>
        <taxon>Galerucinae</taxon>
        <taxon>Diabroticina</taxon>
        <taxon>Diabroticites</taxon>
        <taxon>Diabrotica</taxon>
    </lineage>
</organism>
<evidence type="ECO:0000256" key="10">
    <source>
        <dbReference type="ARBA" id="ARBA00023004"/>
    </source>
</evidence>
<comment type="similarity">
    <text evidence="4">Belongs to the cytochrome P450 family.</text>
</comment>
<evidence type="ECO:0000256" key="5">
    <source>
        <dbReference type="ARBA" id="ARBA00022617"/>
    </source>
</evidence>
<comment type="subcellular location">
    <subcellularLocation>
        <location evidence="3">Endoplasmic reticulum membrane</location>
    </subcellularLocation>
    <subcellularLocation>
        <location evidence="2">Microsome membrane</location>
    </subcellularLocation>
</comment>
<accession>A0A6P7HET4</accession>
<dbReference type="InParanoid" id="A0A6P7HET4"/>
<evidence type="ECO:0000256" key="7">
    <source>
        <dbReference type="ARBA" id="ARBA00022824"/>
    </source>
</evidence>
<keyword evidence="12" id="KW-0472">Membrane</keyword>
<dbReference type="PANTHER" id="PTHR24292">
    <property type="entry name" value="CYTOCHROME P450"/>
    <property type="match status" value="1"/>
</dbReference>
<evidence type="ECO:0000256" key="12">
    <source>
        <dbReference type="ARBA" id="ARBA00023136"/>
    </source>
</evidence>
<evidence type="ECO:0000256" key="11">
    <source>
        <dbReference type="ARBA" id="ARBA00023033"/>
    </source>
</evidence>
<dbReference type="InterPro" id="IPR036396">
    <property type="entry name" value="Cyt_P450_sf"/>
</dbReference>
<dbReference type="RefSeq" id="XP_028154255.1">
    <property type="nucleotide sequence ID" value="XM_028298454.1"/>
</dbReference>
<dbReference type="GO" id="GO:0005506">
    <property type="term" value="F:iron ion binding"/>
    <property type="evidence" value="ECO:0007669"/>
    <property type="project" value="InterPro"/>
</dbReference>
<evidence type="ECO:0000256" key="1">
    <source>
        <dbReference type="ARBA" id="ARBA00001971"/>
    </source>
</evidence>
<sequence length="87" mass="9595">MNDSIKQRQANGIVRPDMIHLLMQTRKGAKIEEGEEGDNGGDPGFASVKEVEIKTAKRLTDISNEDITAQAFLFFFAGFETSISTKC</sequence>
<keyword evidence="7" id="KW-0256">Endoplasmic reticulum</keyword>
<keyword evidence="6" id="KW-0479">Metal-binding</keyword>
<evidence type="ECO:0000313" key="14">
    <source>
        <dbReference type="RefSeq" id="XP_028154255.1"/>
    </source>
</evidence>
<dbReference type="AlphaFoldDB" id="A0A6P7HET4"/>
<evidence type="ECO:0000256" key="13">
    <source>
        <dbReference type="SAM" id="MobiDB-lite"/>
    </source>
</evidence>
<feature type="region of interest" description="Disordered" evidence="13">
    <location>
        <begin position="26"/>
        <end position="46"/>
    </location>
</feature>
<comment type="cofactor">
    <cofactor evidence="1">
        <name>heme</name>
        <dbReference type="ChEBI" id="CHEBI:30413"/>
    </cofactor>
</comment>
<keyword evidence="9" id="KW-0560">Oxidoreductase</keyword>
<gene>
    <name evidence="14" type="primary">LOC114347783</name>
</gene>
<dbReference type="GO" id="GO:0005789">
    <property type="term" value="C:endoplasmic reticulum membrane"/>
    <property type="evidence" value="ECO:0007669"/>
    <property type="project" value="UniProtKB-SubCell"/>
</dbReference>
<evidence type="ECO:0000256" key="9">
    <source>
        <dbReference type="ARBA" id="ARBA00023002"/>
    </source>
</evidence>
<protein>
    <submittedName>
        <fullName evidence="14">Cytochrome P450 9e2-like</fullName>
    </submittedName>
</protein>
<name>A0A6P7HET4_DIAVI</name>
<dbReference type="SUPFAM" id="SSF48264">
    <property type="entry name" value="Cytochrome P450"/>
    <property type="match status" value="1"/>
</dbReference>
<dbReference type="InterPro" id="IPR050476">
    <property type="entry name" value="Insect_CytP450_Detox"/>
</dbReference>
<keyword evidence="10" id="KW-0408">Iron</keyword>
<keyword evidence="8" id="KW-0492">Microsome</keyword>
<reference evidence="14" key="1">
    <citation type="submission" date="2025-08" db="UniProtKB">
        <authorList>
            <consortium name="RefSeq"/>
        </authorList>
    </citation>
    <scope>IDENTIFICATION</scope>
    <source>
        <tissue evidence="14">Whole insect</tissue>
    </source>
</reference>
<dbReference type="PANTHER" id="PTHR24292:SF54">
    <property type="entry name" value="CYP9F3-RELATED"/>
    <property type="match status" value="1"/>
</dbReference>
<evidence type="ECO:0000256" key="3">
    <source>
        <dbReference type="ARBA" id="ARBA00004586"/>
    </source>
</evidence>
<dbReference type="GO" id="GO:0016705">
    <property type="term" value="F:oxidoreductase activity, acting on paired donors, with incorporation or reduction of molecular oxygen"/>
    <property type="evidence" value="ECO:0007669"/>
    <property type="project" value="InterPro"/>
</dbReference>
<dbReference type="Gene3D" id="1.10.630.10">
    <property type="entry name" value="Cytochrome P450"/>
    <property type="match status" value="1"/>
</dbReference>
<dbReference type="GO" id="GO:0020037">
    <property type="term" value="F:heme binding"/>
    <property type="evidence" value="ECO:0007669"/>
    <property type="project" value="InterPro"/>
</dbReference>